<accession>A0ABV0Q7F0</accession>
<dbReference type="EMBL" id="JAHRIN010001174">
    <property type="protein sequence ID" value="MEQ2191729.1"/>
    <property type="molecule type" value="Genomic_DNA"/>
</dbReference>
<organism evidence="1 2">
    <name type="scientific">Xenoophorus captivus</name>
    <dbReference type="NCBI Taxonomy" id="1517983"/>
    <lineage>
        <taxon>Eukaryota</taxon>
        <taxon>Metazoa</taxon>
        <taxon>Chordata</taxon>
        <taxon>Craniata</taxon>
        <taxon>Vertebrata</taxon>
        <taxon>Euteleostomi</taxon>
        <taxon>Actinopterygii</taxon>
        <taxon>Neopterygii</taxon>
        <taxon>Teleostei</taxon>
        <taxon>Neoteleostei</taxon>
        <taxon>Acanthomorphata</taxon>
        <taxon>Ovalentaria</taxon>
        <taxon>Atherinomorphae</taxon>
        <taxon>Cyprinodontiformes</taxon>
        <taxon>Goodeidae</taxon>
        <taxon>Xenoophorus</taxon>
    </lineage>
</organism>
<keyword evidence="2" id="KW-1185">Reference proteome</keyword>
<dbReference type="Proteomes" id="UP001434883">
    <property type="component" value="Unassembled WGS sequence"/>
</dbReference>
<proteinExistence type="predicted"/>
<gene>
    <name evidence="1" type="ORF">XENOCAPTIV_001795</name>
</gene>
<protein>
    <submittedName>
        <fullName evidence="1">Uncharacterized protein</fullName>
    </submittedName>
</protein>
<name>A0ABV0Q7F0_9TELE</name>
<evidence type="ECO:0000313" key="1">
    <source>
        <dbReference type="EMBL" id="MEQ2191729.1"/>
    </source>
</evidence>
<comment type="caution">
    <text evidence="1">The sequence shown here is derived from an EMBL/GenBank/DDBJ whole genome shotgun (WGS) entry which is preliminary data.</text>
</comment>
<evidence type="ECO:0000313" key="2">
    <source>
        <dbReference type="Proteomes" id="UP001434883"/>
    </source>
</evidence>
<reference evidence="1 2" key="1">
    <citation type="submission" date="2021-06" db="EMBL/GenBank/DDBJ databases">
        <authorList>
            <person name="Palmer J.M."/>
        </authorList>
    </citation>
    <scope>NUCLEOTIDE SEQUENCE [LARGE SCALE GENOMIC DNA]</scope>
    <source>
        <strain evidence="1 2">XC_2019</strain>
        <tissue evidence="1">Muscle</tissue>
    </source>
</reference>
<feature type="non-terminal residue" evidence="1">
    <location>
        <position position="54"/>
    </location>
</feature>
<sequence length="54" mass="6113">MNMRVTWSQLITARVTRARAQPVSASERQLVAAPHPYKHPQPLRVIVPGTLIIR</sequence>